<feature type="transmembrane region" description="Helical" evidence="8">
    <location>
        <begin position="181"/>
        <end position="199"/>
    </location>
</feature>
<sequence length="444" mass="49715">MSPWKKPVLVSTRFWPTTNPLVDEPMSEFVDSSVAKGKLARSISWLNHRRELLIVLAVALVARVGYWVLVTPRYVPESDAAQYQDLARYILRGEGYSQLFPQLYPHPTAFRPPGYSYMLAGAIKVFGDNVVSGRILSLVFGLMTVALVYLLTRHLAPGRAAFFAALAVALYPPLIVNDTMLLTESLSLALIAGLMLALVCRRWPTAAVLCGLLILTRASAQYVVVPLALWVLWRLGWRRALGFLAIALAVVSPWIIRNQIQLGSPVYVTSNGFNLAGTYSPASRQERRFVDPVFDDRFEQFRLAQFNEADWADQLQAFAFEDIRTHPGQVPGVVWRNALHLFEFTPQFNEWAENADGRNLDFRSATLWLFYPVTIIGLFGLFIRRRSPDVLLVIGVGAYFVLGSLALLSPPRLRSPFDLCCCIGVGLAAQWWMVRRGTGREAPA</sequence>
<feature type="transmembrane region" description="Helical" evidence="8">
    <location>
        <begin position="390"/>
        <end position="408"/>
    </location>
</feature>
<evidence type="ECO:0000313" key="10">
    <source>
        <dbReference type="EMBL" id="CAB4323676.1"/>
    </source>
</evidence>
<keyword evidence="2" id="KW-1003">Cell membrane</keyword>
<dbReference type="InterPro" id="IPR038731">
    <property type="entry name" value="RgtA/B/C-like"/>
</dbReference>
<comment type="subcellular location">
    <subcellularLocation>
        <location evidence="1">Cell membrane</location>
        <topology evidence="1">Multi-pass membrane protein</topology>
    </subcellularLocation>
</comment>
<dbReference type="GO" id="GO:0005886">
    <property type="term" value="C:plasma membrane"/>
    <property type="evidence" value="ECO:0007669"/>
    <property type="project" value="UniProtKB-SubCell"/>
</dbReference>
<reference evidence="10" key="1">
    <citation type="submission" date="2020-05" db="EMBL/GenBank/DDBJ databases">
        <authorList>
            <person name="Chiriac C."/>
            <person name="Salcher M."/>
            <person name="Ghai R."/>
            <person name="Kavagutti S V."/>
        </authorList>
    </citation>
    <scope>NUCLEOTIDE SEQUENCE</scope>
</reference>
<feature type="transmembrane region" description="Helical" evidence="8">
    <location>
        <begin position="206"/>
        <end position="233"/>
    </location>
</feature>
<evidence type="ECO:0000256" key="5">
    <source>
        <dbReference type="ARBA" id="ARBA00022692"/>
    </source>
</evidence>
<dbReference type="Pfam" id="PF13231">
    <property type="entry name" value="PMT_2"/>
    <property type="match status" value="1"/>
</dbReference>
<feature type="transmembrane region" description="Helical" evidence="8">
    <location>
        <begin position="131"/>
        <end position="151"/>
    </location>
</feature>
<proteinExistence type="predicted"/>
<evidence type="ECO:0000256" key="8">
    <source>
        <dbReference type="SAM" id="Phobius"/>
    </source>
</evidence>
<evidence type="ECO:0000256" key="3">
    <source>
        <dbReference type="ARBA" id="ARBA00022676"/>
    </source>
</evidence>
<dbReference type="PANTHER" id="PTHR33908:SF11">
    <property type="entry name" value="MEMBRANE PROTEIN"/>
    <property type="match status" value="1"/>
</dbReference>
<evidence type="ECO:0000256" key="1">
    <source>
        <dbReference type="ARBA" id="ARBA00004651"/>
    </source>
</evidence>
<evidence type="ECO:0000256" key="6">
    <source>
        <dbReference type="ARBA" id="ARBA00022989"/>
    </source>
</evidence>
<gene>
    <name evidence="10" type="ORF">UFOPK1392_01433</name>
</gene>
<dbReference type="AlphaFoldDB" id="A0A6J5YG25"/>
<name>A0A6J5YG25_9ZZZZ</name>
<dbReference type="PANTHER" id="PTHR33908">
    <property type="entry name" value="MANNOSYLTRANSFERASE YKCB-RELATED"/>
    <property type="match status" value="1"/>
</dbReference>
<feature type="transmembrane region" description="Helical" evidence="8">
    <location>
        <begin position="52"/>
        <end position="69"/>
    </location>
</feature>
<evidence type="ECO:0000256" key="7">
    <source>
        <dbReference type="ARBA" id="ARBA00023136"/>
    </source>
</evidence>
<keyword evidence="7 8" id="KW-0472">Membrane</keyword>
<dbReference type="InterPro" id="IPR050297">
    <property type="entry name" value="LipidA_mod_glycosyltrf_83"/>
</dbReference>
<evidence type="ECO:0000256" key="4">
    <source>
        <dbReference type="ARBA" id="ARBA00022679"/>
    </source>
</evidence>
<organism evidence="10">
    <name type="scientific">freshwater metagenome</name>
    <dbReference type="NCBI Taxonomy" id="449393"/>
    <lineage>
        <taxon>unclassified sequences</taxon>
        <taxon>metagenomes</taxon>
        <taxon>ecological metagenomes</taxon>
    </lineage>
</organism>
<accession>A0A6J5YG25</accession>
<keyword evidence="5 8" id="KW-0812">Transmembrane</keyword>
<dbReference type="GO" id="GO:0016763">
    <property type="term" value="F:pentosyltransferase activity"/>
    <property type="evidence" value="ECO:0007669"/>
    <property type="project" value="TreeGrafter"/>
</dbReference>
<keyword evidence="6 8" id="KW-1133">Transmembrane helix</keyword>
<feature type="transmembrane region" description="Helical" evidence="8">
    <location>
        <begin position="365"/>
        <end position="384"/>
    </location>
</feature>
<keyword evidence="3" id="KW-0328">Glycosyltransferase</keyword>
<feature type="domain" description="Glycosyltransferase RgtA/B/C/D-like" evidence="9">
    <location>
        <begin position="111"/>
        <end position="256"/>
    </location>
</feature>
<feature type="transmembrane region" description="Helical" evidence="8">
    <location>
        <begin position="158"/>
        <end position="175"/>
    </location>
</feature>
<evidence type="ECO:0000259" key="9">
    <source>
        <dbReference type="Pfam" id="PF13231"/>
    </source>
</evidence>
<evidence type="ECO:0000256" key="2">
    <source>
        <dbReference type="ARBA" id="ARBA00022475"/>
    </source>
</evidence>
<protein>
    <submittedName>
        <fullName evidence="10">Unannotated protein</fullName>
    </submittedName>
</protein>
<keyword evidence="4" id="KW-0808">Transferase</keyword>
<dbReference type="GO" id="GO:0008610">
    <property type="term" value="P:lipid biosynthetic process"/>
    <property type="evidence" value="ECO:0007669"/>
    <property type="project" value="UniProtKB-ARBA"/>
</dbReference>
<dbReference type="EMBL" id="CAEMXZ010000062">
    <property type="protein sequence ID" value="CAB4323676.1"/>
    <property type="molecule type" value="Genomic_DNA"/>
</dbReference>